<gene>
    <name evidence="7" type="ORF">ENS19_05850</name>
</gene>
<feature type="transmembrane region" description="Helical" evidence="6">
    <location>
        <begin position="143"/>
        <end position="163"/>
    </location>
</feature>
<accession>A0A7C3IT84</accession>
<evidence type="ECO:0000256" key="2">
    <source>
        <dbReference type="ARBA" id="ARBA00022475"/>
    </source>
</evidence>
<organism evidence="7">
    <name type="scientific">Candidatus Methanomethylicus mesodigestus</name>
    <dbReference type="NCBI Taxonomy" id="1867258"/>
    <lineage>
        <taxon>Archaea</taxon>
        <taxon>Thermoproteota</taxon>
        <taxon>Methanosuratincolia</taxon>
        <taxon>Candidatus Methanomethylicales</taxon>
        <taxon>Candidatus Methanomethylicaceae</taxon>
        <taxon>Candidatus Methanomethylicus</taxon>
    </lineage>
</organism>
<keyword evidence="5 6" id="KW-0472">Membrane</keyword>
<dbReference type="PANTHER" id="PTHR38825:SF1">
    <property type="entry name" value="TRANSPORTER, LYSE FAMILY"/>
    <property type="match status" value="1"/>
</dbReference>
<evidence type="ECO:0008006" key="8">
    <source>
        <dbReference type="Google" id="ProtNLM"/>
    </source>
</evidence>
<dbReference type="PANTHER" id="PTHR38825">
    <property type="entry name" value="LYSINE EXPORTER PROTEIN (LYSE/YGGA)"/>
    <property type="match status" value="1"/>
</dbReference>
<keyword evidence="2" id="KW-1003">Cell membrane</keyword>
<name>A0A7C3IT84_9CREN</name>
<evidence type="ECO:0000256" key="4">
    <source>
        <dbReference type="ARBA" id="ARBA00022989"/>
    </source>
</evidence>
<feature type="transmembrane region" description="Helical" evidence="6">
    <location>
        <begin position="111"/>
        <end position="137"/>
    </location>
</feature>
<evidence type="ECO:0000313" key="7">
    <source>
        <dbReference type="EMBL" id="HFK20792.1"/>
    </source>
</evidence>
<evidence type="ECO:0000256" key="5">
    <source>
        <dbReference type="ARBA" id="ARBA00023136"/>
    </source>
</evidence>
<dbReference type="GO" id="GO:0006865">
    <property type="term" value="P:amino acid transport"/>
    <property type="evidence" value="ECO:0007669"/>
    <property type="project" value="InterPro"/>
</dbReference>
<comment type="subcellular location">
    <subcellularLocation>
        <location evidence="1">Cell membrane</location>
        <topology evidence="1">Multi-pass membrane protein</topology>
    </subcellularLocation>
</comment>
<dbReference type="Pfam" id="PF01810">
    <property type="entry name" value="LysE"/>
    <property type="match status" value="1"/>
</dbReference>
<evidence type="ECO:0000256" key="3">
    <source>
        <dbReference type="ARBA" id="ARBA00022692"/>
    </source>
</evidence>
<sequence>MLLELLSLFSVGLLVGLSGAVIPGPLFAFTVLDTTKKGRVTGHFVIAGHMIWESIIIMIILFGFGWILEGNSGAFYLVGGAVLALMGANMVRRRASSEGIRMEKARLNSSVGGGIFYTAFNPTQPIWWATAGLALLLLGLNSAGMAGVAVVTAGHWAADLAYYTSVSYAVHRYNRFLNPRQGQLTAALGVFLAALGLIFIAQGIGLVSI</sequence>
<dbReference type="EMBL" id="DSTX01000011">
    <property type="protein sequence ID" value="HFK20792.1"/>
    <property type="molecule type" value="Genomic_DNA"/>
</dbReference>
<feature type="transmembrane region" description="Helical" evidence="6">
    <location>
        <begin position="74"/>
        <end position="91"/>
    </location>
</feature>
<reference evidence="7" key="1">
    <citation type="journal article" date="2020" name="mSystems">
        <title>Genome- and Community-Level Interaction Insights into Carbon Utilization and Element Cycling Functions of Hydrothermarchaeota in Hydrothermal Sediment.</title>
        <authorList>
            <person name="Zhou Z."/>
            <person name="Liu Y."/>
            <person name="Xu W."/>
            <person name="Pan J."/>
            <person name="Luo Z.H."/>
            <person name="Li M."/>
        </authorList>
    </citation>
    <scope>NUCLEOTIDE SEQUENCE [LARGE SCALE GENOMIC DNA]</scope>
    <source>
        <strain evidence="7">SpSt-468</strain>
    </source>
</reference>
<dbReference type="InterPro" id="IPR001123">
    <property type="entry name" value="LeuE-type"/>
</dbReference>
<dbReference type="AlphaFoldDB" id="A0A7C3IT84"/>
<feature type="transmembrane region" description="Helical" evidence="6">
    <location>
        <begin position="6"/>
        <end position="32"/>
    </location>
</feature>
<dbReference type="GO" id="GO:0005886">
    <property type="term" value="C:plasma membrane"/>
    <property type="evidence" value="ECO:0007669"/>
    <property type="project" value="UniProtKB-SubCell"/>
</dbReference>
<evidence type="ECO:0000256" key="6">
    <source>
        <dbReference type="SAM" id="Phobius"/>
    </source>
</evidence>
<protein>
    <recommendedName>
        <fullName evidence="8">Lysine transporter LysE</fullName>
    </recommendedName>
</protein>
<feature type="transmembrane region" description="Helical" evidence="6">
    <location>
        <begin position="184"/>
        <end position="207"/>
    </location>
</feature>
<keyword evidence="4 6" id="KW-1133">Transmembrane helix</keyword>
<proteinExistence type="predicted"/>
<keyword evidence="3 6" id="KW-0812">Transmembrane</keyword>
<evidence type="ECO:0000256" key="1">
    <source>
        <dbReference type="ARBA" id="ARBA00004651"/>
    </source>
</evidence>
<comment type="caution">
    <text evidence="7">The sequence shown here is derived from an EMBL/GenBank/DDBJ whole genome shotgun (WGS) entry which is preliminary data.</text>
</comment>
<feature type="transmembrane region" description="Helical" evidence="6">
    <location>
        <begin position="44"/>
        <end position="68"/>
    </location>
</feature>